<reference evidence="4 5" key="1">
    <citation type="submission" date="2019-06" db="EMBL/GenBank/DDBJ databases">
        <authorList>
            <person name="Meng X."/>
        </authorList>
    </citation>
    <scope>NUCLEOTIDE SEQUENCE [LARGE SCALE GENOMIC DNA]</scope>
    <source>
        <strain evidence="4 5">M625</strain>
    </source>
</reference>
<dbReference type="InterPro" id="IPR024607">
    <property type="entry name" value="Sulfatase_CS"/>
</dbReference>
<dbReference type="SUPFAM" id="SSF53649">
    <property type="entry name" value="Alkaline phosphatase-like"/>
    <property type="match status" value="1"/>
</dbReference>
<dbReference type="OrthoDB" id="975025at2"/>
<dbReference type="PROSITE" id="PS00149">
    <property type="entry name" value="SULFATASE_2"/>
    <property type="match status" value="1"/>
</dbReference>
<evidence type="ECO:0000313" key="4">
    <source>
        <dbReference type="EMBL" id="TPN86222.1"/>
    </source>
</evidence>
<accession>A0A504JCB4</accession>
<evidence type="ECO:0000313" key="5">
    <source>
        <dbReference type="Proteomes" id="UP000315540"/>
    </source>
</evidence>
<dbReference type="PANTHER" id="PTHR43751:SF7">
    <property type="entry name" value="ARYLSULPHATASE A"/>
    <property type="match status" value="1"/>
</dbReference>
<dbReference type="InterPro" id="IPR000917">
    <property type="entry name" value="Sulfatase_N"/>
</dbReference>
<feature type="domain" description="Sulfatase N-terminal" evidence="3">
    <location>
        <begin position="49"/>
        <end position="417"/>
    </location>
</feature>
<dbReference type="PANTHER" id="PTHR43751">
    <property type="entry name" value="SULFATASE"/>
    <property type="match status" value="1"/>
</dbReference>
<dbReference type="CDD" id="cd16143">
    <property type="entry name" value="ARS_like"/>
    <property type="match status" value="1"/>
</dbReference>
<dbReference type="InterPro" id="IPR052701">
    <property type="entry name" value="GAG_Ulvan_Degrading_Sulfatases"/>
</dbReference>
<comment type="caution">
    <text evidence="4">The sequence shown here is derived from an EMBL/GenBank/DDBJ whole genome shotgun (WGS) entry which is preliminary data.</text>
</comment>
<keyword evidence="5" id="KW-1185">Reference proteome</keyword>
<sequence length="532" mass="59091">MTIISKIFKITLIALIVFFTNCKSENKDEDKEKIEIANTDSKKDTSTKPNIVVIYLDDLGYGDLSSYGATELQTPNIDALAEGGVKFTSGYASSATCTPSRYALLTGMYPWRNKKAKILPGTAPLLISTEQQTLPKMLKKEGYQTAIVGKWHLGLGTGVVDWNTKITPGPNEVGFEESYILAATQDRVPTVYIQNGNVVGLDPDDPILVNYKENFEGEPTAISNPEMVKMKWHHGHNNSIVNGIGRIGYMKGGEAAKWSDIDMADHFLAKAKDYVKTHKDKPFFLYYAMQQPHVPRTPHPRFAGTSGLGPRGDVILEADWCIGEFMKTLEEEGILENTLVIFSSDNGPVLNDGYYDDAVEKNGKHDAKGGLRGGKYSLFEAGTRVPFITYWKGKIQPKVSDAIVCQMDLLASLANLVNTEETSTDSKELLDVLLGESNKGRENLIIEATSRTALRSGDWLMIPMYPGKNFREKVGIEVGSLPEFQLYNLKEDIGQQNNLAKSNPDKLAEMIKTFESLRGKEYKNNVKEVTFR</sequence>
<dbReference type="Gene3D" id="3.40.720.10">
    <property type="entry name" value="Alkaline Phosphatase, subunit A"/>
    <property type="match status" value="1"/>
</dbReference>
<dbReference type="Pfam" id="PF00884">
    <property type="entry name" value="Sulfatase"/>
    <property type="match status" value="1"/>
</dbReference>
<comment type="similarity">
    <text evidence="1">Belongs to the sulfatase family.</text>
</comment>
<dbReference type="AlphaFoldDB" id="A0A504JCB4"/>
<gene>
    <name evidence="4" type="ORF">FHK87_13210</name>
</gene>
<dbReference type="Proteomes" id="UP000315540">
    <property type="component" value="Unassembled WGS sequence"/>
</dbReference>
<evidence type="ECO:0000259" key="3">
    <source>
        <dbReference type="Pfam" id="PF00884"/>
    </source>
</evidence>
<dbReference type="RefSeq" id="WP_140593690.1">
    <property type="nucleotide sequence ID" value="NZ_VFWZ01000003.1"/>
</dbReference>
<protein>
    <submittedName>
        <fullName evidence="4">Arylsulfatase</fullName>
    </submittedName>
</protein>
<dbReference type="EMBL" id="VFWZ01000003">
    <property type="protein sequence ID" value="TPN86222.1"/>
    <property type="molecule type" value="Genomic_DNA"/>
</dbReference>
<evidence type="ECO:0000256" key="1">
    <source>
        <dbReference type="ARBA" id="ARBA00008779"/>
    </source>
</evidence>
<name>A0A504JCB4_9FLAO</name>
<dbReference type="InterPro" id="IPR017850">
    <property type="entry name" value="Alkaline_phosphatase_core_sf"/>
</dbReference>
<keyword evidence="2" id="KW-0378">Hydrolase</keyword>
<proteinExistence type="inferred from homology"/>
<dbReference type="PROSITE" id="PS00523">
    <property type="entry name" value="SULFATASE_1"/>
    <property type="match status" value="1"/>
</dbReference>
<organism evidence="4 5">
    <name type="scientific">Aquimarina algicola</name>
    <dbReference type="NCBI Taxonomy" id="2589995"/>
    <lineage>
        <taxon>Bacteria</taxon>
        <taxon>Pseudomonadati</taxon>
        <taxon>Bacteroidota</taxon>
        <taxon>Flavobacteriia</taxon>
        <taxon>Flavobacteriales</taxon>
        <taxon>Flavobacteriaceae</taxon>
        <taxon>Aquimarina</taxon>
    </lineage>
</organism>
<dbReference type="GO" id="GO:0016787">
    <property type="term" value="F:hydrolase activity"/>
    <property type="evidence" value="ECO:0007669"/>
    <property type="project" value="UniProtKB-KW"/>
</dbReference>
<evidence type="ECO:0000256" key="2">
    <source>
        <dbReference type="ARBA" id="ARBA00022801"/>
    </source>
</evidence>
<dbReference type="Gene3D" id="3.30.1120.10">
    <property type="match status" value="1"/>
</dbReference>